<dbReference type="OrthoDB" id="3208495at2759"/>
<accession>A0A9P5Y1D4</accession>
<name>A0A9P5Y1D4_9AGAR</name>
<organism evidence="1 2">
    <name type="scientific">Collybia nuda</name>
    <dbReference type="NCBI Taxonomy" id="64659"/>
    <lineage>
        <taxon>Eukaryota</taxon>
        <taxon>Fungi</taxon>
        <taxon>Dikarya</taxon>
        <taxon>Basidiomycota</taxon>
        <taxon>Agaricomycotina</taxon>
        <taxon>Agaricomycetes</taxon>
        <taxon>Agaricomycetidae</taxon>
        <taxon>Agaricales</taxon>
        <taxon>Tricholomatineae</taxon>
        <taxon>Clitocybaceae</taxon>
        <taxon>Collybia</taxon>
    </lineage>
</organism>
<sequence>MIIVICPMVMNYPQRRLGKPENVTIRIRTEVLSFSGNGTGTSKFRNQNPVSNPFLVSLLILIRYTVNPGPQDYIVSDFYHQSIVGILREALSHPVQGLHFHYEPYELYWKRSNESNPIRVFGELYTSPVFLDAHKALQDSPPEPGCHLPRVVAGLMLSLDSTHLTSFGDTKIWPQYLFFGNYSKYRRCKPNCHLCHHVAYFQKLPDKFKDFASSITEGKNLDSNFITHCNRELLHAQLQIILDDKFLSAYQHGVVIACVDGLERRFFPRLFTYSADYPEK</sequence>
<dbReference type="InterPro" id="IPR041078">
    <property type="entry name" value="Plavaka"/>
</dbReference>
<protein>
    <submittedName>
        <fullName evidence="1">Uncharacterized protein</fullName>
    </submittedName>
</protein>
<proteinExistence type="predicted"/>
<evidence type="ECO:0000313" key="1">
    <source>
        <dbReference type="EMBL" id="KAF9459581.1"/>
    </source>
</evidence>
<dbReference type="EMBL" id="MU150313">
    <property type="protein sequence ID" value="KAF9459581.1"/>
    <property type="molecule type" value="Genomic_DNA"/>
</dbReference>
<comment type="caution">
    <text evidence="1">The sequence shown here is derived from an EMBL/GenBank/DDBJ whole genome shotgun (WGS) entry which is preliminary data.</text>
</comment>
<dbReference type="Pfam" id="PF18759">
    <property type="entry name" value="Plavaka"/>
    <property type="match status" value="1"/>
</dbReference>
<dbReference type="Proteomes" id="UP000807353">
    <property type="component" value="Unassembled WGS sequence"/>
</dbReference>
<keyword evidence="2" id="KW-1185">Reference proteome</keyword>
<reference evidence="1" key="1">
    <citation type="submission" date="2020-11" db="EMBL/GenBank/DDBJ databases">
        <authorList>
            <consortium name="DOE Joint Genome Institute"/>
            <person name="Ahrendt S."/>
            <person name="Riley R."/>
            <person name="Andreopoulos W."/>
            <person name="Labutti K."/>
            <person name="Pangilinan J."/>
            <person name="Ruiz-Duenas F.J."/>
            <person name="Barrasa J.M."/>
            <person name="Sanchez-Garcia M."/>
            <person name="Camarero S."/>
            <person name="Miyauchi S."/>
            <person name="Serrano A."/>
            <person name="Linde D."/>
            <person name="Babiker R."/>
            <person name="Drula E."/>
            <person name="Ayuso-Fernandez I."/>
            <person name="Pacheco R."/>
            <person name="Padilla G."/>
            <person name="Ferreira P."/>
            <person name="Barriuso J."/>
            <person name="Kellner H."/>
            <person name="Castanera R."/>
            <person name="Alfaro M."/>
            <person name="Ramirez L."/>
            <person name="Pisabarro A.G."/>
            <person name="Kuo A."/>
            <person name="Tritt A."/>
            <person name="Lipzen A."/>
            <person name="He G."/>
            <person name="Yan M."/>
            <person name="Ng V."/>
            <person name="Cullen D."/>
            <person name="Martin F."/>
            <person name="Rosso M.-N."/>
            <person name="Henrissat B."/>
            <person name="Hibbett D."/>
            <person name="Martinez A.T."/>
            <person name="Grigoriev I.V."/>
        </authorList>
    </citation>
    <scope>NUCLEOTIDE SEQUENCE</scope>
    <source>
        <strain evidence="1">CBS 247.69</strain>
    </source>
</reference>
<evidence type="ECO:0000313" key="2">
    <source>
        <dbReference type="Proteomes" id="UP000807353"/>
    </source>
</evidence>
<dbReference type="AlphaFoldDB" id="A0A9P5Y1D4"/>
<feature type="non-terminal residue" evidence="1">
    <location>
        <position position="280"/>
    </location>
</feature>
<gene>
    <name evidence="1" type="ORF">BDZ94DRAFT_1224430</name>
</gene>